<dbReference type="InterPro" id="IPR036959">
    <property type="entry name" value="Peptidase_C12_UCH_sf"/>
</dbReference>
<evidence type="ECO:0000313" key="14">
    <source>
        <dbReference type="Proteomes" id="UP000285301"/>
    </source>
</evidence>
<keyword evidence="5 10" id="KW-0833">Ubl conjugation pathway</keyword>
<keyword evidence="4 10" id="KW-0645">Protease</keyword>
<protein>
    <recommendedName>
        <fullName evidence="9 11">Ubiquitin carboxyl-terminal hydrolase</fullName>
        <ecNumber evidence="3 11">3.4.19.12</ecNumber>
    </recommendedName>
</protein>
<dbReference type="PRINTS" id="PR00707">
    <property type="entry name" value="UBCTHYDRLASE"/>
</dbReference>
<gene>
    <name evidence="13" type="ORF">B4U79_06619</name>
</gene>
<dbReference type="STRING" id="1965070.A0A3S3SML8"/>
<dbReference type="GO" id="GO:0004843">
    <property type="term" value="F:cysteine-type deubiquitinase activity"/>
    <property type="evidence" value="ECO:0007669"/>
    <property type="project" value="UniProtKB-UniRule"/>
</dbReference>
<dbReference type="PROSITE" id="PS00140">
    <property type="entry name" value="UCH_1"/>
    <property type="match status" value="1"/>
</dbReference>
<feature type="active site" description="Nucleophile" evidence="10">
    <location>
        <position position="94"/>
    </location>
</feature>
<evidence type="ECO:0000256" key="3">
    <source>
        <dbReference type="ARBA" id="ARBA00012759"/>
    </source>
</evidence>
<comment type="caution">
    <text evidence="13">The sequence shown here is derived from an EMBL/GenBank/DDBJ whole genome shotgun (WGS) entry which is preliminary data.</text>
</comment>
<sequence>MSALQWLPLESNPDVMNNFLKNMGVKSEWTFVDVLGFDSEMLALIPRPAIALLLLFPCTFEMDAKSKGDQSSATQTGAGGKQPYFIVQTIRNACGTMALIHAIANNTDRIQFEANSSLKQFLLKTADLSPQERGKTLEMSSDIGEVHEHCAQEGQTQAPELNESIDYHFIAFVESDGRLYELDGRKAGPVCHGSTTRDTFLEDAAVVCKRFMDNCPNNINFTAVALVKQDS</sequence>
<keyword evidence="14" id="KW-1185">Reference proteome</keyword>
<comment type="similarity">
    <text evidence="2 10 11">Belongs to the peptidase C12 family.</text>
</comment>
<organism evidence="13 14">
    <name type="scientific">Dinothrombium tinctorium</name>
    <dbReference type="NCBI Taxonomy" id="1965070"/>
    <lineage>
        <taxon>Eukaryota</taxon>
        <taxon>Metazoa</taxon>
        <taxon>Ecdysozoa</taxon>
        <taxon>Arthropoda</taxon>
        <taxon>Chelicerata</taxon>
        <taxon>Arachnida</taxon>
        <taxon>Acari</taxon>
        <taxon>Acariformes</taxon>
        <taxon>Trombidiformes</taxon>
        <taxon>Prostigmata</taxon>
        <taxon>Anystina</taxon>
        <taxon>Parasitengona</taxon>
        <taxon>Trombidioidea</taxon>
        <taxon>Trombidiidae</taxon>
        <taxon>Dinothrombium</taxon>
    </lineage>
</organism>
<dbReference type="Proteomes" id="UP000285301">
    <property type="component" value="Unassembled WGS sequence"/>
</dbReference>
<evidence type="ECO:0000259" key="12">
    <source>
        <dbReference type="PROSITE" id="PS52048"/>
    </source>
</evidence>
<dbReference type="InterPro" id="IPR038765">
    <property type="entry name" value="Papain-like_cys_pep_sf"/>
</dbReference>
<dbReference type="GO" id="GO:0005737">
    <property type="term" value="C:cytoplasm"/>
    <property type="evidence" value="ECO:0007669"/>
    <property type="project" value="TreeGrafter"/>
</dbReference>
<evidence type="ECO:0000256" key="7">
    <source>
        <dbReference type="ARBA" id="ARBA00022807"/>
    </source>
</evidence>
<feature type="site" description="Important for enzyme activity" evidence="10">
    <location>
        <position position="183"/>
    </location>
</feature>
<evidence type="ECO:0000256" key="8">
    <source>
        <dbReference type="ARBA" id="ARBA00055560"/>
    </source>
</evidence>
<keyword evidence="7 10" id="KW-0788">Thiol protease</keyword>
<dbReference type="PANTHER" id="PTHR10589">
    <property type="entry name" value="UBIQUITIN CARBOXYL-TERMINAL HYDROLASE"/>
    <property type="match status" value="1"/>
</dbReference>
<dbReference type="EMBL" id="NCKU01000267">
    <property type="protein sequence ID" value="RWS16222.1"/>
    <property type="molecule type" value="Genomic_DNA"/>
</dbReference>
<dbReference type="EC" id="3.4.19.12" evidence="3 11"/>
<reference evidence="13 14" key="1">
    <citation type="journal article" date="2018" name="Gigascience">
        <title>Genomes of trombidid mites reveal novel predicted allergens and laterally-transferred genes associated with secondary metabolism.</title>
        <authorList>
            <person name="Dong X."/>
            <person name="Chaisiri K."/>
            <person name="Xia D."/>
            <person name="Armstrong S.D."/>
            <person name="Fang Y."/>
            <person name="Donnelly M.J."/>
            <person name="Kadowaki T."/>
            <person name="McGarry J.W."/>
            <person name="Darby A.C."/>
            <person name="Makepeace B.L."/>
        </authorList>
    </citation>
    <scope>NUCLEOTIDE SEQUENCE [LARGE SCALE GENOMIC DNA]</scope>
    <source>
        <strain evidence="13">UoL-WK</strain>
    </source>
</reference>
<evidence type="ECO:0000256" key="4">
    <source>
        <dbReference type="ARBA" id="ARBA00022670"/>
    </source>
</evidence>
<evidence type="ECO:0000313" key="13">
    <source>
        <dbReference type="EMBL" id="RWS16222.1"/>
    </source>
</evidence>
<comment type="catalytic activity">
    <reaction evidence="1 10 11">
        <text>Thiol-dependent hydrolysis of ester, thioester, amide, peptide and isopeptide bonds formed by the C-terminal Gly of ubiquitin (a 76-residue protein attached to proteins as an intracellular targeting signal).</text>
        <dbReference type="EC" id="3.4.19.12"/>
    </reaction>
</comment>
<feature type="domain" description="UCH catalytic" evidence="12">
    <location>
        <begin position="5"/>
        <end position="228"/>
    </location>
</feature>
<dbReference type="PROSITE" id="PS52048">
    <property type="entry name" value="UCH_DOMAIN"/>
    <property type="match status" value="1"/>
</dbReference>
<evidence type="ECO:0000256" key="2">
    <source>
        <dbReference type="ARBA" id="ARBA00009326"/>
    </source>
</evidence>
<dbReference type="InterPro" id="IPR057254">
    <property type="entry name" value="UCH_AS"/>
</dbReference>
<dbReference type="AlphaFoldDB" id="A0A3S3SML8"/>
<dbReference type="FunFam" id="3.40.532.10:FF:000006">
    <property type="entry name" value="Ubiquitin carboxyl-terminal hydrolase"/>
    <property type="match status" value="1"/>
</dbReference>
<dbReference type="CDD" id="cd09616">
    <property type="entry name" value="Peptidase_C12_UCH_L1_L3"/>
    <property type="match status" value="1"/>
</dbReference>
<dbReference type="GO" id="GO:0016579">
    <property type="term" value="P:protein deubiquitination"/>
    <property type="evidence" value="ECO:0007669"/>
    <property type="project" value="TreeGrafter"/>
</dbReference>
<dbReference type="Gene3D" id="3.40.532.10">
    <property type="entry name" value="Peptidase C12, ubiquitin carboxyl-terminal hydrolase"/>
    <property type="match status" value="1"/>
</dbReference>
<evidence type="ECO:0000256" key="11">
    <source>
        <dbReference type="RuleBase" id="RU361215"/>
    </source>
</evidence>
<dbReference type="OrthoDB" id="427186at2759"/>
<feature type="active site" description="Proton donor" evidence="10">
    <location>
        <position position="168"/>
    </location>
</feature>
<dbReference type="PANTHER" id="PTHR10589:SF17">
    <property type="entry name" value="UBIQUITIN CARBOXYL-TERMINAL HYDROLASE"/>
    <property type="match status" value="1"/>
</dbReference>
<comment type="function">
    <text evidence="8">Ubiquitin-protein hydrolase is involved both in the processing of ubiquitin precursors and of ubiquitinated proteins. This enzyme is a thiol protease that recognizes and hydrolyzes a peptide bond at the C-terminal glycine of ubiquitin.</text>
</comment>
<dbReference type="Pfam" id="PF01088">
    <property type="entry name" value="Peptidase_C12"/>
    <property type="match status" value="1"/>
</dbReference>
<evidence type="ECO:0000256" key="5">
    <source>
        <dbReference type="ARBA" id="ARBA00022786"/>
    </source>
</evidence>
<evidence type="ECO:0000256" key="10">
    <source>
        <dbReference type="PROSITE-ProRule" id="PRU01393"/>
    </source>
</evidence>
<proteinExistence type="inferred from homology"/>
<feature type="site" description="Transition state stabilizer" evidence="10">
    <location>
        <position position="88"/>
    </location>
</feature>
<evidence type="ECO:0000256" key="1">
    <source>
        <dbReference type="ARBA" id="ARBA00000707"/>
    </source>
</evidence>
<keyword evidence="6 10" id="KW-0378">Hydrolase</keyword>
<dbReference type="SUPFAM" id="SSF54001">
    <property type="entry name" value="Cysteine proteinases"/>
    <property type="match status" value="1"/>
</dbReference>
<evidence type="ECO:0000256" key="9">
    <source>
        <dbReference type="ARBA" id="ARBA00073226"/>
    </source>
</evidence>
<name>A0A3S3SML8_9ACAR</name>
<accession>A0A3S3SML8</accession>
<dbReference type="GO" id="GO:0006511">
    <property type="term" value="P:ubiquitin-dependent protein catabolic process"/>
    <property type="evidence" value="ECO:0007669"/>
    <property type="project" value="UniProtKB-UniRule"/>
</dbReference>
<evidence type="ECO:0000256" key="6">
    <source>
        <dbReference type="ARBA" id="ARBA00022801"/>
    </source>
</evidence>
<dbReference type="InterPro" id="IPR001578">
    <property type="entry name" value="Peptidase_C12_UCH"/>
</dbReference>